<evidence type="ECO:0000313" key="2">
    <source>
        <dbReference type="Proteomes" id="UP000798662"/>
    </source>
</evidence>
<organism evidence="1 2">
    <name type="scientific">Pyropia yezoensis</name>
    <name type="common">Susabi-nori</name>
    <name type="synonym">Porphyra yezoensis</name>
    <dbReference type="NCBI Taxonomy" id="2788"/>
    <lineage>
        <taxon>Eukaryota</taxon>
        <taxon>Rhodophyta</taxon>
        <taxon>Bangiophyceae</taxon>
        <taxon>Bangiales</taxon>
        <taxon>Bangiaceae</taxon>
        <taxon>Pyropia</taxon>
    </lineage>
</organism>
<evidence type="ECO:0000313" key="1">
    <source>
        <dbReference type="EMBL" id="KAK1858216.1"/>
    </source>
</evidence>
<protein>
    <submittedName>
        <fullName evidence="1">Uncharacterized protein</fullName>
    </submittedName>
</protein>
<gene>
    <name evidence="1" type="ORF">I4F81_000827</name>
</gene>
<dbReference type="EMBL" id="CM020618">
    <property type="protein sequence ID" value="KAK1858216.1"/>
    <property type="molecule type" value="Genomic_DNA"/>
</dbReference>
<accession>A0ACC3BL45</accession>
<sequence length="429" mass="46785">MSLIDVMSSLCEDLRVSAMNQGIAVLVRGVKDWALEVRREADNLAGAIPHAEGRSRIRGWDPKVDGGVNPAVMDFFRELFLLGRAAHKNALTVAGATTTTSQLVEFARAVVVDPVVVWAPGGNWAGVPALVEALSADPFVPSALQEAMRIKLVEDMRLLHGAVGALYPVMCAQPRVRDVFVNLLVALCETNERYEGFVAADTDTSLERCVDGQVVITCAERMAAADESGAFHPLECAKSWLEPPASAERFLSMYGQRTLDASDFLLSGQWAASFPPVRAVPDFLAVGGSPDDVPECNYIMGQENQFTGGTFSASCTCPHPKTIGVVVLDGSEGQRMPIEFVAQRMQTWPSAVVYDFSCASLKTALARLPYLALIIAFLVDRFHWFKNYVWCSKAMNPDSYANVDGQNTSASEERNAASRRLQNFLRLVK</sequence>
<keyword evidence="2" id="KW-1185">Reference proteome</keyword>
<comment type="caution">
    <text evidence="1">The sequence shown here is derived from an EMBL/GenBank/DDBJ whole genome shotgun (WGS) entry which is preliminary data.</text>
</comment>
<dbReference type="Proteomes" id="UP000798662">
    <property type="component" value="Chromosome 1"/>
</dbReference>
<reference evidence="1" key="1">
    <citation type="submission" date="2019-11" db="EMBL/GenBank/DDBJ databases">
        <title>Nori genome reveals adaptations in red seaweeds to the harsh intertidal environment.</title>
        <authorList>
            <person name="Wang D."/>
            <person name="Mao Y."/>
        </authorList>
    </citation>
    <scope>NUCLEOTIDE SEQUENCE</scope>
    <source>
        <tissue evidence="1">Gametophyte</tissue>
    </source>
</reference>
<proteinExistence type="predicted"/>
<name>A0ACC3BL45_PYRYE</name>